<evidence type="ECO:0000256" key="4">
    <source>
        <dbReference type="ARBA" id="ARBA00023004"/>
    </source>
</evidence>
<dbReference type="AlphaFoldDB" id="A0A3B0XMC5"/>
<dbReference type="InterPro" id="IPR051452">
    <property type="entry name" value="Diverse_Oxidoreductases"/>
</dbReference>
<dbReference type="CDD" id="cd00207">
    <property type="entry name" value="fer2"/>
    <property type="match status" value="1"/>
</dbReference>
<proteinExistence type="predicted"/>
<feature type="domain" description="2Fe-2S ferredoxin-type" evidence="6">
    <location>
        <begin position="5"/>
        <end position="81"/>
    </location>
</feature>
<name>A0A3B0XMC5_9ZZZZ</name>
<dbReference type="GO" id="GO:0047121">
    <property type="term" value="F:isoquinoline 1-oxidoreductase activity"/>
    <property type="evidence" value="ECO:0007669"/>
    <property type="project" value="UniProtKB-EC"/>
</dbReference>
<dbReference type="Pfam" id="PF00111">
    <property type="entry name" value="Fer2"/>
    <property type="match status" value="1"/>
</dbReference>
<accession>A0A3B0XMC5</accession>
<evidence type="ECO:0000259" key="6">
    <source>
        <dbReference type="PROSITE" id="PS51085"/>
    </source>
</evidence>
<dbReference type="InterPro" id="IPR006058">
    <property type="entry name" value="2Fe2S_fd_BS"/>
</dbReference>
<dbReference type="PANTHER" id="PTHR44379:SF2">
    <property type="entry name" value="BLR6218 PROTEIN"/>
    <property type="match status" value="1"/>
</dbReference>
<dbReference type="PROSITE" id="PS51085">
    <property type="entry name" value="2FE2S_FER_2"/>
    <property type="match status" value="1"/>
</dbReference>
<dbReference type="InterPro" id="IPR012675">
    <property type="entry name" value="Beta-grasp_dom_sf"/>
</dbReference>
<organism evidence="7">
    <name type="scientific">hydrothermal vent metagenome</name>
    <dbReference type="NCBI Taxonomy" id="652676"/>
    <lineage>
        <taxon>unclassified sequences</taxon>
        <taxon>metagenomes</taxon>
        <taxon>ecological metagenomes</taxon>
    </lineage>
</organism>
<dbReference type="Gene3D" id="1.10.150.120">
    <property type="entry name" value="[2Fe-2S]-binding domain"/>
    <property type="match status" value="1"/>
</dbReference>
<dbReference type="InterPro" id="IPR036010">
    <property type="entry name" value="2Fe-2S_ferredoxin-like_sf"/>
</dbReference>
<keyword evidence="1" id="KW-0001">2Fe-2S</keyword>
<dbReference type="Pfam" id="PF01799">
    <property type="entry name" value="Fer2_2"/>
    <property type="match status" value="1"/>
</dbReference>
<keyword evidence="5" id="KW-0411">Iron-sulfur</keyword>
<dbReference type="InterPro" id="IPR002888">
    <property type="entry name" value="2Fe-2S-bd"/>
</dbReference>
<dbReference type="SUPFAM" id="SSF54292">
    <property type="entry name" value="2Fe-2S ferredoxin-like"/>
    <property type="match status" value="1"/>
</dbReference>
<dbReference type="GO" id="GO:0051537">
    <property type="term" value="F:2 iron, 2 sulfur cluster binding"/>
    <property type="evidence" value="ECO:0007669"/>
    <property type="project" value="UniProtKB-KW"/>
</dbReference>
<keyword evidence="2" id="KW-0479">Metal-binding</keyword>
<keyword evidence="4" id="KW-0408">Iron</keyword>
<evidence type="ECO:0000256" key="5">
    <source>
        <dbReference type="ARBA" id="ARBA00023014"/>
    </source>
</evidence>
<dbReference type="PANTHER" id="PTHR44379">
    <property type="entry name" value="OXIDOREDUCTASE WITH IRON-SULFUR SUBUNIT"/>
    <property type="match status" value="1"/>
</dbReference>
<dbReference type="EMBL" id="UOFI01000170">
    <property type="protein sequence ID" value="VAW69645.1"/>
    <property type="molecule type" value="Genomic_DNA"/>
</dbReference>
<sequence>MQSIKTYTLSVNARQYELELAADIPLLWILRDHIHLTGTKYACGVGQCGACTVLLGNQPVLSCQLTAEQVNGQKITTIEGLSEGLSGSLSGNSSGQKLHPVQQLWLDEDVSQCGYCQSGQIMMAASLFMQEAVPDKEQVDRVMSKVLCRCGTYSRIRKAIDRLIAAS</sequence>
<dbReference type="GO" id="GO:0046872">
    <property type="term" value="F:metal ion binding"/>
    <property type="evidence" value="ECO:0007669"/>
    <property type="project" value="UniProtKB-KW"/>
</dbReference>
<dbReference type="InterPro" id="IPR001041">
    <property type="entry name" value="2Fe-2S_ferredoxin-type"/>
</dbReference>
<dbReference type="PROSITE" id="PS00197">
    <property type="entry name" value="2FE2S_FER_1"/>
    <property type="match status" value="1"/>
</dbReference>
<dbReference type="InterPro" id="IPR036884">
    <property type="entry name" value="2Fe-2S-bd_dom_sf"/>
</dbReference>
<reference evidence="7" key="1">
    <citation type="submission" date="2018-06" db="EMBL/GenBank/DDBJ databases">
        <authorList>
            <person name="Zhirakovskaya E."/>
        </authorList>
    </citation>
    <scope>NUCLEOTIDE SEQUENCE</scope>
</reference>
<dbReference type="SUPFAM" id="SSF47741">
    <property type="entry name" value="CO dehydrogenase ISP C-domain like"/>
    <property type="match status" value="1"/>
</dbReference>
<protein>
    <submittedName>
        <fullName evidence="7">Isoquinoline 1-oxidoreductase alpha subunit</fullName>
        <ecNumber evidence="7">1.3.99.16</ecNumber>
    </submittedName>
</protein>
<keyword evidence="3 7" id="KW-0560">Oxidoreductase</keyword>
<evidence type="ECO:0000256" key="3">
    <source>
        <dbReference type="ARBA" id="ARBA00023002"/>
    </source>
</evidence>
<evidence type="ECO:0000256" key="1">
    <source>
        <dbReference type="ARBA" id="ARBA00022714"/>
    </source>
</evidence>
<dbReference type="EC" id="1.3.99.16" evidence="7"/>
<gene>
    <name evidence="7" type="ORF">MNBD_GAMMA09-2657</name>
</gene>
<dbReference type="Gene3D" id="3.10.20.30">
    <property type="match status" value="1"/>
</dbReference>
<evidence type="ECO:0000256" key="2">
    <source>
        <dbReference type="ARBA" id="ARBA00022723"/>
    </source>
</evidence>
<evidence type="ECO:0000313" key="7">
    <source>
        <dbReference type="EMBL" id="VAW69645.1"/>
    </source>
</evidence>